<evidence type="ECO:0000313" key="3">
    <source>
        <dbReference type="Proteomes" id="UP000030787"/>
    </source>
</evidence>
<sequence length="127" mass="13421">MHTAAEVTNLKKINKEHTSNTNVKSSPIPTRTYYLGGLLAGILSILLGFVDFWNYSILSGVITIVGGILIIIGAVTIKNGSNVKQAAIFFLIGSILLVASLIGVTLILIPIIGIIGVLLALILLVKK</sequence>
<protein>
    <submittedName>
        <fullName evidence="2">Uncharacterized protein</fullName>
    </submittedName>
</protein>
<dbReference type="HOGENOM" id="CLU_1965438_0_0_2"/>
<keyword evidence="1" id="KW-0812">Transmembrane</keyword>
<dbReference type="STRING" id="1577791.Mpt1_c04830"/>
<dbReference type="AlphaFoldDB" id="A0A0A7LB37"/>
<evidence type="ECO:0000313" key="2">
    <source>
        <dbReference type="EMBL" id="AIZ56375.1"/>
    </source>
</evidence>
<dbReference type="KEGG" id="mear:Mpt1_c04830"/>
<name>A0A0A7LB37_9ARCH</name>
<feature type="transmembrane region" description="Helical" evidence="1">
    <location>
        <begin position="56"/>
        <end position="77"/>
    </location>
</feature>
<dbReference type="Proteomes" id="UP000030787">
    <property type="component" value="Chromosome"/>
</dbReference>
<keyword evidence="1" id="KW-1133">Transmembrane helix</keyword>
<proteinExistence type="predicted"/>
<gene>
    <name evidence="2" type="ORF">Mpt1_c04830</name>
</gene>
<feature type="transmembrane region" description="Helical" evidence="1">
    <location>
        <begin position="32"/>
        <end position="50"/>
    </location>
</feature>
<feature type="transmembrane region" description="Helical" evidence="1">
    <location>
        <begin position="89"/>
        <end position="122"/>
    </location>
</feature>
<keyword evidence="3" id="KW-1185">Reference proteome</keyword>
<reference evidence="2 3" key="1">
    <citation type="journal article" date="2014" name="Appl. Environ. Microbiol.">
        <title>Comparative Genome Analysis of 'Candidatus Methanoplasma termitum' Indicates a New Mode of Energy Metabolism in the Seventh Order of Methanogens.</title>
        <authorList>
            <person name="Lang K."/>
            <person name="Schuldes J."/>
            <person name="Klingl A."/>
            <person name="Poehlein A."/>
            <person name="Daniel R."/>
            <person name="Brune A."/>
        </authorList>
    </citation>
    <scope>NUCLEOTIDE SEQUENCE [LARGE SCALE GENOMIC DNA]</scope>
    <source>
        <strain evidence="3">Mpt1</strain>
    </source>
</reference>
<evidence type="ECO:0000256" key="1">
    <source>
        <dbReference type="SAM" id="Phobius"/>
    </source>
</evidence>
<accession>A0A0A7LB37</accession>
<dbReference type="EMBL" id="CP010070">
    <property type="protein sequence ID" value="AIZ56375.1"/>
    <property type="molecule type" value="Genomic_DNA"/>
</dbReference>
<keyword evidence="1" id="KW-0472">Membrane</keyword>
<organism evidence="2 3">
    <name type="scientific">Candidatus Methanoplasma termitum</name>
    <dbReference type="NCBI Taxonomy" id="1577791"/>
    <lineage>
        <taxon>Archaea</taxon>
        <taxon>Methanobacteriati</taxon>
        <taxon>Thermoplasmatota</taxon>
        <taxon>Thermoplasmata</taxon>
        <taxon>Methanomassiliicoccales</taxon>
        <taxon>Methanomassiliicoccaceae</taxon>
        <taxon>Candidatus Methanoplasma</taxon>
    </lineage>
</organism>